<dbReference type="GO" id="GO:0061672">
    <property type="term" value="C:glutathione hydrolase complex"/>
    <property type="evidence" value="ECO:0007669"/>
    <property type="project" value="TreeGrafter"/>
</dbReference>
<comment type="caution">
    <text evidence="3">The sequence shown here is derived from an EMBL/GenBank/DDBJ whole genome shotgun (WGS) entry which is preliminary data.</text>
</comment>
<dbReference type="CDD" id="cd01908">
    <property type="entry name" value="YafJ"/>
    <property type="match status" value="1"/>
</dbReference>
<evidence type="ECO:0000313" key="3">
    <source>
        <dbReference type="EMBL" id="KAK2593706.1"/>
    </source>
</evidence>
<accession>A0AAJ0CN14</accession>
<dbReference type="EMBL" id="JASWJB010000198">
    <property type="protein sequence ID" value="KAK2593706.1"/>
    <property type="molecule type" value="Genomic_DNA"/>
</dbReference>
<dbReference type="InterPro" id="IPR017932">
    <property type="entry name" value="GATase_2_dom"/>
</dbReference>
<organism evidence="3 4">
    <name type="scientific">Conoideocrella luteorostrata</name>
    <dbReference type="NCBI Taxonomy" id="1105319"/>
    <lineage>
        <taxon>Eukaryota</taxon>
        <taxon>Fungi</taxon>
        <taxon>Dikarya</taxon>
        <taxon>Ascomycota</taxon>
        <taxon>Pezizomycotina</taxon>
        <taxon>Sordariomycetes</taxon>
        <taxon>Hypocreomycetidae</taxon>
        <taxon>Hypocreales</taxon>
        <taxon>Clavicipitaceae</taxon>
        <taxon>Conoideocrella</taxon>
    </lineage>
</organism>
<dbReference type="InterPro" id="IPR029055">
    <property type="entry name" value="Ntn_hydrolases_N"/>
</dbReference>
<feature type="domain" description="Glutamine amidotransferase type-2" evidence="2">
    <location>
        <begin position="2"/>
        <end position="320"/>
    </location>
</feature>
<proteinExistence type="predicted"/>
<dbReference type="GO" id="GO:0008242">
    <property type="term" value="F:omega peptidase activity"/>
    <property type="evidence" value="ECO:0007669"/>
    <property type="project" value="TreeGrafter"/>
</dbReference>
<dbReference type="PROSITE" id="PS51278">
    <property type="entry name" value="GATASE_TYPE_2"/>
    <property type="match status" value="1"/>
</dbReference>
<keyword evidence="4" id="KW-1185">Reference proteome</keyword>
<name>A0AAJ0CN14_9HYPO</name>
<dbReference type="Proteomes" id="UP001251528">
    <property type="component" value="Unassembled WGS sequence"/>
</dbReference>
<dbReference type="InterPro" id="IPR052373">
    <property type="entry name" value="Gamma-glu_amide_hydrolase"/>
</dbReference>
<reference evidence="3" key="1">
    <citation type="submission" date="2023-06" db="EMBL/GenBank/DDBJ databases">
        <title>Conoideocrella luteorostrata (Hypocreales: Clavicipitaceae), a potential biocontrol fungus for elongate hemlock scale in United States Christmas tree production areas.</title>
        <authorList>
            <person name="Barrett H."/>
            <person name="Lovett B."/>
            <person name="Macias A.M."/>
            <person name="Stajich J.E."/>
            <person name="Kasson M.T."/>
        </authorList>
    </citation>
    <scope>NUCLEOTIDE SEQUENCE</scope>
    <source>
        <strain evidence="3">ARSEF 14590</strain>
    </source>
</reference>
<sequence>MCRFLVYKGSDEILLSKLILDPTHSILKQSFDSRLRLDTRRGQNNADGFGIGFYTDPKLGAAPCLFTSTIPAWNCTNLQRIATKTASRLIFGHVRATTEGSLSEDNCHPFTHASLMWMHNGGLGGWKYIKRKLGDRLADKWYLQVKGGTDSEWAFSLFLDTLERLGVDPSSSPENGFGPTVLRKAVEQTIAQINELTDSIPQDVLQSEDVDTRSLLNFAVTDGHSIICTRYISSSKDEAASLYYSSGTQWVTRTPDPSDRQYQMERRDKGADIALVASEPLTFERGKLLSSMEFRTRNDSQCTENWVNVPTNSILTIHRQTVLVHPILDKYYERDPCHVRSSAFVQTKGLISNEKAPSGVSISPRNGATPPSFDGYKRLAAQTLCSRSLSPDVTRRSLSTLSVNEANAL</sequence>
<dbReference type="PANTHER" id="PTHR43187:SF1">
    <property type="entry name" value="GLUTAMINE AMIDOTRANSFERASE DUG3-RELATED"/>
    <property type="match status" value="1"/>
</dbReference>
<dbReference type="Pfam" id="PF13230">
    <property type="entry name" value="GATase_4"/>
    <property type="match status" value="1"/>
</dbReference>
<dbReference type="PANTHER" id="PTHR43187">
    <property type="entry name" value="GLUTAMINE AMIDOTRANSFERASE DUG3-RELATED"/>
    <property type="match status" value="1"/>
</dbReference>
<evidence type="ECO:0000259" key="2">
    <source>
        <dbReference type="PROSITE" id="PS51278"/>
    </source>
</evidence>
<dbReference type="GO" id="GO:0006751">
    <property type="term" value="P:glutathione catabolic process"/>
    <property type="evidence" value="ECO:0007669"/>
    <property type="project" value="TreeGrafter"/>
</dbReference>
<dbReference type="FunFam" id="3.60.20.10:FF:000045">
    <property type="entry name" value="Glutamine amidotransferase DUG3"/>
    <property type="match status" value="1"/>
</dbReference>
<keyword evidence="1 3" id="KW-0315">Glutamine amidotransferase</keyword>
<dbReference type="InterPro" id="IPR026869">
    <property type="entry name" value="EgtC-like"/>
</dbReference>
<evidence type="ECO:0000313" key="4">
    <source>
        <dbReference type="Proteomes" id="UP001251528"/>
    </source>
</evidence>
<protein>
    <submittedName>
        <fullName evidence="3">Glutamine amidotransferase subunit</fullName>
    </submittedName>
</protein>
<dbReference type="SUPFAM" id="SSF56235">
    <property type="entry name" value="N-terminal nucleophile aminohydrolases (Ntn hydrolases)"/>
    <property type="match status" value="1"/>
</dbReference>
<dbReference type="Gene3D" id="3.60.20.10">
    <property type="entry name" value="Glutamine Phosphoribosylpyrophosphate, subunit 1, domain 1"/>
    <property type="match status" value="1"/>
</dbReference>
<dbReference type="AlphaFoldDB" id="A0AAJ0CN14"/>
<dbReference type="GO" id="GO:0005737">
    <property type="term" value="C:cytoplasm"/>
    <property type="evidence" value="ECO:0007669"/>
    <property type="project" value="TreeGrafter"/>
</dbReference>
<evidence type="ECO:0000256" key="1">
    <source>
        <dbReference type="ARBA" id="ARBA00022962"/>
    </source>
</evidence>
<gene>
    <name evidence="3" type="primary">DUG3</name>
    <name evidence="3" type="ORF">QQS21_008571</name>
</gene>